<dbReference type="InterPro" id="IPR013815">
    <property type="entry name" value="ATP_grasp_subdomain_1"/>
</dbReference>
<evidence type="ECO:0000313" key="3">
    <source>
        <dbReference type="EMBL" id="RLE14490.1"/>
    </source>
</evidence>
<sequence>MIKNNLEKKWAICLGGSASKIPILRSIKARGINCCVVDRNPNCACKYYADLFLNISTFDYDCIIEQLKKSKIKDDVVILFAYTSLMQAQFSASRISEKLNIPGWSESILKFAWDKIAFKNLCRKIGILTPESIISNNIDEIKHFIEKKGRVVYKPRIGGVGSESVHFIDSSTNLNSTIYKDKLFFLEEYLGNELYSLDGLVVDHKIIFNLLTKKIMRSGSRIIAGFISCLNKWDYLTIQAEKLIKAMRLDNTFFSFDIILHNGSFYFIDFGLLLDCEIDRLLAYADIDVFGLFIDYILKLTPVEKLKFNRKVAMAFLYPYKDGIIKKLPNLKDITLDPNIWVEFNKNENDRCEQKGLVSDKIGHVIRENICWRDLQKIANQFEEKIIIE</sequence>
<accession>A0A662DFE2</accession>
<organism evidence="3 4">
    <name type="scientific">Aerophobetes bacterium</name>
    <dbReference type="NCBI Taxonomy" id="2030807"/>
    <lineage>
        <taxon>Bacteria</taxon>
        <taxon>Candidatus Aerophobota</taxon>
    </lineage>
</organism>
<dbReference type="InterPro" id="IPR011761">
    <property type="entry name" value="ATP-grasp"/>
</dbReference>
<dbReference type="Gene3D" id="3.30.470.20">
    <property type="entry name" value="ATP-grasp fold, B domain"/>
    <property type="match status" value="1"/>
</dbReference>
<dbReference type="EMBL" id="QMQB01000035">
    <property type="protein sequence ID" value="RLE14490.1"/>
    <property type="molecule type" value="Genomic_DNA"/>
</dbReference>
<reference evidence="3 4" key="1">
    <citation type="submission" date="2018-06" db="EMBL/GenBank/DDBJ databases">
        <title>Extensive metabolic versatility and redundancy in microbially diverse, dynamic hydrothermal sediments.</title>
        <authorList>
            <person name="Dombrowski N."/>
            <person name="Teske A."/>
            <person name="Baker B.J."/>
        </authorList>
    </citation>
    <scope>NUCLEOTIDE SEQUENCE [LARGE SCALE GENOMIC DNA]</scope>
    <source>
        <strain evidence="3">B19_G9</strain>
    </source>
</reference>
<evidence type="ECO:0000259" key="2">
    <source>
        <dbReference type="PROSITE" id="PS50975"/>
    </source>
</evidence>
<dbReference type="Gene3D" id="3.40.50.20">
    <property type="match status" value="1"/>
</dbReference>
<keyword evidence="1" id="KW-0547">Nucleotide-binding</keyword>
<dbReference type="GO" id="GO:0005524">
    <property type="term" value="F:ATP binding"/>
    <property type="evidence" value="ECO:0007669"/>
    <property type="project" value="UniProtKB-UniRule"/>
</dbReference>
<proteinExistence type="predicted"/>
<evidence type="ECO:0000313" key="4">
    <source>
        <dbReference type="Proteomes" id="UP000267654"/>
    </source>
</evidence>
<comment type="caution">
    <text evidence="3">The sequence shown here is derived from an EMBL/GenBank/DDBJ whole genome shotgun (WGS) entry which is preliminary data.</text>
</comment>
<dbReference type="Proteomes" id="UP000267654">
    <property type="component" value="Unassembled WGS sequence"/>
</dbReference>
<feature type="domain" description="ATP-grasp" evidence="2">
    <location>
        <begin position="119"/>
        <end position="298"/>
    </location>
</feature>
<dbReference type="SUPFAM" id="SSF56059">
    <property type="entry name" value="Glutathione synthetase ATP-binding domain-like"/>
    <property type="match status" value="1"/>
</dbReference>
<name>A0A662DFE2_UNCAE</name>
<dbReference type="Gene3D" id="3.30.1490.20">
    <property type="entry name" value="ATP-grasp fold, A domain"/>
    <property type="match status" value="1"/>
</dbReference>
<evidence type="ECO:0000256" key="1">
    <source>
        <dbReference type="PROSITE-ProRule" id="PRU00409"/>
    </source>
</evidence>
<gene>
    <name evidence="3" type="ORF">DRI96_01370</name>
</gene>
<dbReference type="GO" id="GO:0046872">
    <property type="term" value="F:metal ion binding"/>
    <property type="evidence" value="ECO:0007669"/>
    <property type="project" value="InterPro"/>
</dbReference>
<dbReference type="PROSITE" id="PS50975">
    <property type="entry name" value="ATP_GRASP"/>
    <property type="match status" value="1"/>
</dbReference>
<keyword evidence="1" id="KW-0067">ATP-binding</keyword>
<protein>
    <recommendedName>
        <fullName evidence="2">ATP-grasp domain-containing protein</fullName>
    </recommendedName>
</protein>
<dbReference type="AlphaFoldDB" id="A0A662DFE2"/>